<accession>A0AAE0SGU1</accession>
<reference evidence="1" key="1">
    <citation type="journal article" date="2021" name="Genome Biol. Evol.">
        <title>A High-Quality Reference Genome for a Parasitic Bivalve with Doubly Uniparental Inheritance (Bivalvia: Unionida).</title>
        <authorList>
            <person name="Smith C.H."/>
        </authorList>
    </citation>
    <scope>NUCLEOTIDE SEQUENCE</scope>
    <source>
        <strain evidence="1">CHS0354</strain>
    </source>
</reference>
<proteinExistence type="predicted"/>
<organism evidence="1 2">
    <name type="scientific">Potamilus streckersoni</name>
    <dbReference type="NCBI Taxonomy" id="2493646"/>
    <lineage>
        <taxon>Eukaryota</taxon>
        <taxon>Metazoa</taxon>
        <taxon>Spiralia</taxon>
        <taxon>Lophotrochozoa</taxon>
        <taxon>Mollusca</taxon>
        <taxon>Bivalvia</taxon>
        <taxon>Autobranchia</taxon>
        <taxon>Heteroconchia</taxon>
        <taxon>Palaeoheterodonta</taxon>
        <taxon>Unionida</taxon>
        <taxon>Unionoidea</taxon>
        <taxon>Unionidae</taxon>
        <taxon>Ambleminae</taxon>
        <taxon>Lampsilini</taxon>
        <taxon>Potamilus</taxon>
    </lineage>
</organism>
<evidence type="ECO:0000313" key="2">
    <source>
        <dbReference type="Proteomes" id="UP001195483"/>
    </source>
</evidence>
<dbReference type="Proteomes" id="UP001195483">
    <property type="component" value="Unassembled WGS sequence"/>
</dbReference>
<gene>
    <name evidence="1" type="ORF">CHS0354_033422</name>
</gene>
<dbReference type="AlphaFoldDB" id="A0AAE0SGU1"/>
<comment type="caution">
    <text evidence="1">The sequence shown here is derived from an EMBL/GenBank/DDBJ whole genome shotgun (WGS) entry which is preliminary data.</text>
</comment>
<dbReference type="EMBL" id="JAEAOA010001959">
    <property type="protein sequence ID" value="KAK3591424.1"/>
    <property type="molecule type" value="Genomic_DNA"/>
</dbReference>
<reference evidence="1" key="3">
    <citation type="submission" date="2023-05" db="EMBL/GenBank/DDBJ databases">
        <authorList>
            <person name="Smith C.H."/>
        </authorList>
    </citation>
    <scope>NUCLEOTIDE SEQUENCE</scope>
    <source>
        <strain evidence="1">CHS0354</strain>
        <tissue evidence="1">Mantle</tissue>
    </source>
</reference>
<protein>
    <submittedName>
        <fullName evidence="1">Uncharacterized protein</fullName>
    </submittedName>
</protein>
<evidence type="ECO:0000313" key="1">
    <source>
        <dbReference type="EMBL" id="KAK3591424.1"/>
    </source>
</evidence>
<name>A0AAE0SGU1_9BIVA</name>
<keyword evidence="2" id="KW-1185">Reference proteome</keyword>
<reference evidence="1" key="2">
    <citation type="journal article" date="2021" name="Genome Biol. Evol.">
        <title>Developing a high-quality reference genome for a parasitic bivalve with doubly uniparental inheritance (Bivalvia: Unionida).</title>
        <authorList>
            <person name="Smith C.H."/>
        </authorList>
    </citation>
    <scope>NUCLEOTIDE SEQUENCE</scope>
    <source>
        <strain evidence="1">CHS0354</strain>
        <tissue evidence="1">Mantle</tissue>
    </source>
</reference>
<sequence length="149" mass="17501">MRNIFWTRCISYLQTKIVWLYLDLCMSITMFDYDMPLHRQLKNPNKRLYFLSGENENGSEWQIETDIPWLPALDMLPNLDDKDIPNSNHRKKGVYCPEAKGHSLTCMSKIEEDIRDVILYEVESKVGLHEYAIYVYINMCDTSGQPVAD</sequence>